<evidence type="ECO:0000313" key="1">
    <source>
        <dbReference type="EMBL" id="KAF7281907.1"/>
    </source>
</evidence>
<dbReference type="AlphaFoldDB" id="A0A834IXM4"/>
<accession>A0A834IXM4</accession>
<keyword evidence="2" id="KW-1185">Reference proteome</keyword>
<gene>
    <name evidence="1" type="ORF">GWI33_004068</name>
</gene>
<evidence type="ECO:0000313" key="2">
    <source>
        <dbReference type="Proteomes" id="UP000625711"/>
    </source>
</evidence>
<sequence length="91" mass="9635">MLEHRRLEQKPISGSMPRNIITLFSIIADGDACCGDLDALCNLAPGVLPGANQKTLIKTLFGTGSPILTGAVPAPFIASRFNGELWRIGSV</sequence>
<proteinExistence type="predicted"/>
<organism evidence="1 2">
    <name type="scientific">Rhynchophorus ferrugineus</name>
    <name type="common">Red palm weevil</name>
    <name type="synonym">Curculio ferrugineus</name>
    <dbReference type="NCBI Taxonomy" id="354439"/>
    <lineage>
        <taxon>Eukaryota</taxon>
        <taxon>Metazoa</taxon>
        <taxon>Ecdysozoa</taxon>
        <taxon>Arthropoda</taxon>
        <taxon>Hexapoda</taxon>
        <taxon>Insecta</taxon>
        <taxon>Pterygota</taxon>
        <taxon>Neoptera</taxon>
        <taxon>Endopterygota</taxon>
        <taxon>Coleoptera</taxon>
        <taxon>Polyphaga</taxon>
        <taxon>Cucujiformia</taxon>
        <taxon>Curculionidae</taxon>
        <taxon>Dryophthorinae</taxon>
        <taxon>Rhynchophorus</taxon>
    </lineage>
</organism>
<name>A0A834IXM4_RHYFE</name>
<dbReference type="Proteomes" id="UP000625711">
    <property type="component" value="Unassembled WGS sequence"/>
</dbReference>
<dbReference type="EMBL" id="JAACXV010000214">
    <property type="protein sequence ID" value="KAF7281907.1"/>
    <property type="molecule type" value="Genomic_DNA"/>
</dbReference>
<protein>
    <submittedName>
        <fullName evidence="1">Uncharacterized protein</fullName>
    </submittedName>
</protein>
<comment type="caution">
    <text evidence="1">The sequence shown here is derived from an EMBL/GenBank/DDBJ whole genome shotgun (WGS) entry which is preliminary data.</text>
</comment>
<reference evidence="1" key="1">
    <citation type="submission" date="2020-08" db="EMBL/GenBank/DDBJ databases">
        <title>Genome sequencing and assembly of the red palm weevil Rhynchophorus ferrugineus.</title>
        <authorList>
            <person name="Dias G.B."/>
            <person name="Bergman C.M."/>
            <person name="Manee M."/>
        </authorList>
    </citation>
    <scope>NUCLEOTIDE SEQUENCE</scope>
    <source>
        <strain evidence="1">AA-2017</strain>
        <tissue evidence="1">Whole larva</tissue>
    </source>
</reference>